<proteinExistence type="predicted"/>
<evidence type="ECO:0000313" key="1">
    <source>
        <dbReference type="EMBL" id="MBE1555478.1"/>
    </source>
</evidence>
<sequence>MLNNAINKYNKRAIEELIALAKGMNDPYKAGEVDGWWDGSLELYRIDVRPWCSEMDAGVFGL</sequence>
<keyword evidence="2" id="KW-1185">Reference proteome</keyword>
<dbReference type="Proteomes" id="UP000658225">
    <property type="component" value="Unassembled WGS sequence"/>
</dbReference>
<dbReference type="EMBL" id="JADBEL010000014">
    <property type="protein sequence ID" value="MBE1555478.1"/>
    <property type="molecule type" value="Genomic_DNA"/>
</dbReference>
<gene>
    <name evidence="1" type="ORF">H4683_002598</name>
</gene>
<dbReference type="AlphaFoldDB" id="A0A927MK98"/>
<accession>A0A927MK98</accession>
<protein>
    <submittedName>
        <fullName evidence="1">Uncharacterized protein</fullName>
    </submittedName>
</protein>
<name>A0A927MK98_9BACL</name>
<organism evidence="1 2">
    <name type="scientific">Sporosarcina limicola</name>
    <dbReference type="NCBI Taxonomy" id="34101"/>
    <lineage>
        <taxon>Bacteria</taxon>
        <taxon>Bacillati</taxon>
        <taxon>Bacillota</taxon>
        <taxon>Bacilli</taxon>
        <taxon>Bacillales</taxon>
        <taxon>Caryophanaceae</taxon>
        <taxon>Sporosarcina</taxon>
    </lineage>
</organism>
<evidence type="ECO:0000313" key="2">
    <source>
        <dbReference type="Proteomes" id="UP000658225"/>
    </source>
</evidence>
<comment type="caution">
    <text evidence="1">The sequence shown here is derived from an EMBL/GenBank/DDBJ whole genome shotgun (WGS) entry which is preliminary data.</text>
</comment>
<reference evidence="1" key="1">
    <citation type="submission" date="2020-10" db="EMBL/GenBank/DDBJ databases">
        <title>Genomic Encyclopedia of Type Strains, Phase IV (KMG-IV): sequencing the most valuable type-strain genomes for metagenomic binning, comparative biology and taxonomic classification.</title>
        <authorList>
            <person name="Goeker M."/>
        </authorList>
    </citation>
    <scope>NUCLEOTIDE SEQUENCE</scope>
    <source>
        <strain evidence="1">DSM 13886</strain>
    </source>
</reference>